<dbReference type="PROSITE" id="PS51782">
    <property type="entry name" value="LYSM"/>
    <property type="match status" value="1"/>
</dbReference>
<dbReference type="AlphaFoldDB" id="A0A0N0DAT2"/>
<dbReference type="GO" id="GO:0008061">
    <property type="term" value="F:chitin binding"/>
    <property type="evidence" value="ECO:0007669"/>
    <property type="project" value="UniProtKB-KW"/>
</dbReference>
<keyword evidence="1" id="KW-0147">Chitin-binding</keyword>
<evidence type="ECO:0000259" key="6">
    <source>
        <dbReference type="PROSITE" id="PS51782"/>
    </source>
</evidence>
<accession>A0A0N0DAT2</accession>
<keyword evidence="3" id="KW-0843">Virulence</keyword>
<evidence type="ECO:0000313" key="8">
    <source>
        <dbReference type="Proteomes" id="UP000037904"/>
    </source>
</evidence>
<dbReference type="PANTHER" id="PTHR34997">
    <property type="entry name" value="AM15"/>
    <property type="match status" value="1"/>
</dbReference>
<name>A0A0N0DAT2_FUSLA</name>
<sequence>MKFTTIATLLVANTGVSLAAPTATAAEGSAKAISSVTGDNAVTTPLPIQPGMVDNCDRFYLVKKGDGCAKISKNHGISFDQFKEWNPTVGKDCLSLWADANVCVRTIGFEYPVSKTCFNASGAKPWAPNQKTAMNAATEWCMKAGAGKFAIGEKKEKCFDIKSLGGSFEFEITNGFGIEKDITVAKCKELLAIGINGCEAASQSQTESWSMQAIFYEWKCGQSP</sequence>
<dbReference type="InterPro" id="IPR018392">
    <property type="entry name" value="LysM"/>
</dbReference>
<proteinExistence type="inferred from homology"/>
<dbReference type="EMBL" id="JXCE01000898">
    <property type="protein sequence ID" value="KPA35787.1"/>
    <property type="molecule type" value="Genomic_DNA"/>
</dbReference>
<evidence type="ECO:0000256" key="4">
    <source>
        <dbReference type="ARBA" id="ARBA00044955"/>
    </source>
</evidence>
<evidence type="ECO:0000256" key="2">
    <source>
        <dbReference type="ARBA" id="ARBA00022729"/>
    </source>
</evidence>
<protein>
    <recommendedName>
        <fullName evidence="6">LysM domain-containing protein</fullName>
    </recommendedName>
</protein>
<dbReference type="Gene3D" id="3.10.350.10">
    <property type="entry name" value="LysM domain"/>
    <property type="match status" value="1"/>
</dbReference>
<dbReference type="PANTHER" id="PTHR34997:SF2">
    <property type="entry name" value="LYSM DOMAIN-CONTAINING PROTEIN-RELATED"/>
    <property type="match status" value="1"/>
</dbReference>
<reference evidence="7 8" key="1">
    <citation type="submission" date="2015-04" db="EMBL/GenBank/DDBJ databases">
        <title>The draft genome sequence of Fusarium langsethiae, a T-2/HT-2 mycotoxin producer.</title>
        <authorList>
            <person name="Lysoe E."/>
            <person name="Divon H.H."/>
            <person name="Terzi V."/>
            <person name="Orru L."/>
            <person name="Lamontanara A."/>
            <person name="Kolseth A.-K."/>
            <person name="Frandsen R.J."/>
            <person name="Nielsen K."/>
            <person name="Thrane U."/>
        </authorList>
    </citation>
    <scope>NUCLEOTIDE SEQUENCE [LARGE SCALE GENOMIC DNA]</scope>
    <source>
        <strain evidence="7 8">Fl201059</strain>
    </source>
</reference>
<dbReference type="SUPFAM" id="SSF54106">
    <property type="entry name" value="LysM domain"/>
    <property type="match status" value="1"/>
</dbReference>
<evidence type="ECO:0000256" key="1">
    <source>
        <dbReference type="ARBA" id="ARBA00022669"/>
    </source>
</evidence>
<dbReference type="SMART" id="SM00257">
    <property type="entry name" value="LysM"/>
    <property type="match status" value="1"/>
</dbReference>
<evidence type="ECO:0000313" key="7">
    <source>
        <dbReference type="EMBL" id="KPA35787.1"/>
    </source>
</evidence>
<keyword evidence="2 5" id="KW-0732">Signal</keyword>
<gene>
    <name evidence="7" type="ORF">FLAG1_11491</name>
</gene>
<comment type="caution">
    <text evidence="7">The sequence shown here is derived from an EMBL/GenBank/DDBJ whole genome shotgun (WGS) entry which is preliminary data.</text>
</comment>
<dbReference type="CDD" id="cd00118">
    <property type="entry name" value="LysM"/>
    <property type="match status" value="1"/>
</dbReference>
<feature type="signal peptide" evidence="5">
    <location>
        <begin position="1"/>
        <end position="19"/>
    </location>
</feature>
<dbReference type="Pfam" id="PF01476">
    <property type="entry name" value="LysM"/>
    <property type="match status" value="1"/>
</dbReference>
<keyword evidence="8" id="KW-1185">Reference proteome</keyword>
<feature type="chain" id="PRO_5005846427" description="LysM domain-containing protein" evidence="5">
    <location>
        <begin position="20"/>
        <end position="224"/>
    </location>
</feature>
<evidence type="ECO:0000256" key="3">
    <source>
        <dbReference type="ARBA" id="ARBA00023026"/>
    </source>
</evidence>
<evidence type="ECO:0000256" key="5">
    <source>
        <dbReference type="SAM" id="SignalP"/>
    </source>
</evidence>
<feature type="domain" description="LysM" evidence="6">
    <location>
        <begin position="58"/>
        <end position="104"/>
    </location>
</feature>
<comment type="similarity">
    <text evidence="4">Belongs to the secreted LysM effector family.</text>
</comment>
<dbReference type="InterPro" id="IPR036779">
    <property type="entry name" value="LysM_dom_sf"/>
</dbReference>
<organism evidence="7 8">
    <name type="scientific">Fusarium langsethiae</name>
    <dbReference type="NCBI Taxonomy" id="179993"/>
    <lineage>
        <taxon>Eukaryota</taxon>
        <taxon>Fungi</taxon>
        <taxon>Dikarya</taxon>
        <taxon>Ascomycota</taxon>
        <taxon>Pezizomycotina</taxon>
        <taxon>Sordariomycetes</taxon>
        <taxon>Hypocreomycetidae</taxon>
        <taxon>Hypocreales</taxon>
        <taxon>Nectriaceae</taxon>
        <taxon>Fusarium</taxon>
    </lineage>
</organism>
<dbReference type="InterPro" id="IPR052210">
    <property type="entry name" value="LysM1-like"/>
</dbReference>
<dbReference type="Proteomes" id="UP000037904">
    <property type="component" value="Unassembled WGS sequence"/>
</dbReference>